<dbReference type="InterPro" id="IPR036869">
    <property type="entry name" value="J_dom_sf"/>
</dbReference>
<evidence type="ECO:0000313" key="5">
    <source>
        <dbReference type="EMBL" id="EHI56976.1"/>
    </source>
</evidence>
<dbReference type="RefSeq" id="WP_006782871.1">
    <property type="nucleotide sequence ID" value="NZ_CP040506.1"/>
</dbReference>
<organism evidence="5 6">
    <name type="scientific">Hungatella hathewayi WAL-18680</name>
    <dbReference type="NCBI Taxonomy" id="742737"/>
    <lineage>
        <taxon>Bacteria</taxon>
        <taxon>Bacillati</taxon>
        <taxon>Bacillota</taxon>
        <taxon>Clostridia</taxon>
        <taxon>Lachnospirales</taxon>
        <taxon>Lachnospiraceae</taxon>
        <taxon>Hungatella</taxon>
    </lineage>
</organism>
<proteinExistence type="predicted"/>
<dbReference type="InterPro" id="IPR001623">
    <property type="entry name" value="DnaJ_domain"/>
</dbReference>
<name>G5IN05_9FIRM</name>
<dbReference type="PRINTS" id="PR00625">
    <property type="entry name" value="JDOMAIN"/>
</dbReference>
<protein>
    <recommendedName>
        <fullName evidence="4">J domain-containing protein</fullName>
    </recommendedName>
</protein>
<dbReference type="CDD" id="cd06257">
    <property type="entry name" value="DnaJ"/>
    <property type="match status" value="1"/>
</dbReference>
<dbReference type="SUPFAM" id="SSF46565">
    <property type="entry name" value="Chaperone J-domain"/>
    <property type="match status" value="1"/>
</dbReference>
<feature type="compositionally biased region" description="Polar residues" evidence="3">
    <location>
        <begin position="85"/>
        <end position="96"/>
    </location>
</feature>
<keyword evidence="6" id="KW-1185">Reference proteome</keyword>
<keyword evidence="2" id="KW-0143">Chaperone</keyword>
<dbReference type="HOGENOM" id="CLU_017633_12_6_9"/>
<dbReference type="GO" id="GO:0006260">
    <property type="term" value="P:DNA replication"/>
    <property type="evidence" value="ECO:0007669"/>
    <property type="project" value="UniProtKB-KW"/>
</dbReference>
<dbReference type="PANTHER" id="PTHR44145">
    <property type="entry name" value="DNAJ HOMOLOG SUBFAMILY A MEMBER 3, MITOCHONDRIAL"/>
    <property type="match status" value="1"/>
</dbReference>
<dbReference type="InterPro" id="IPR051938">
    <property type="entry name" value="Apopto_cytoskel_mod"/>
</dbReference>
<dbReference type="PROSITE" id="PS50076">
    <property type="entry name" value="DNAJ_2"/>
    <property type="match status" value="1"/>
</dbReference>
<evidence type="ECO:0000256" key="3">
    <source>
        <dbReference type="SAM" id="MobiDB-lite"/>
    </source>
</evidence>
<feature type="region of interest" description="Disordered" evidence="3">
    <location>
        <begin position="71"/>
        <end position="103"/>
    </location>
</feature>
<sequence length="120" mass="13950">MRNLYDILGVTIRADQKEIKKAYRTLSKRYHPDSNQGDRRAAEHFHEITEAYGILSDEKKRADYDARLKEADVRPEGKKAAKKPSGNNGYQKNGYQKNEKMKANPLDVSDLFERYMGIRK</sequence>
<gene>
    <name evidence="5" type="ORF">HMPREF9473_04883</name>
</gene>
<dbReference type="PATRIC" id="fig|742737.3.peg.4865"/>
<feature type="domain" description="J" evidence="4">
    <location>
        <begin position="3"/>
        <end position="68"/>
    </location>
</feature>
<dbReference type="SMART" id="SM00271">
    <property type="entry name" value="DnaJ"/>
    <property type="match status" value="1"/>
</dbReference>
<accession>G5IN05</accession>
<evidence type="ECO:0000259" key="4">
    <source>
        <dbReference type="PROSITE" id="PS50076"/>
    </source>
</evidence>
<dbReference type="Proteomes" id="UP000005384">
    <property type="component" value="Unassembled WGS sequence"/>
</dbReference>
<dbReference type="PANTHER" id="PTHR44145:SF3">
    <property type="entry name" value="DNAJ HOMOLOG SUBFAMILY A MEMBER 3, MITOCHONDRIAL"/>
    <property type="match status" value="1"/>
</dbReference>
<dbReference type="OrthoDB" id="9779889at2"/>
<dbReference type="Gene3D" id="1.10.287.110">
    <property type="entry name" value="DnaJ domain"/>
    <property type="match status" value="1"/>
</dbReference>
<evidence type="ECO:0000313" key="6">
    <source>
        <dbReference type="Proteomes" id="UP000005384"/>
    </source>
</evidence>
<evidence type="ECO:0000256" key="2">
    <source>
        <dbReference type="ARBA" id="ARBA00023186"/>
    </source>
</evidence>
<evidence type="ECO:0000256" key="1">
    <source>
        <dbReference type="ARBA" id="ARBA00022705"/>
    </source>
</evidence>
<reference evidence="5 6" key="1">
    <citation type="submission" date="2011-08" db="EMBL/GenBank/DDBJ databases">
        <title>The Genome Sequence of Clostridium hathewayi WAL-18680.</title>
        <authorList>
            <consortium name="The Broad Institute Genome Sequencing Platform"/>
            <person name="Earl A."/>
            <person name="Ward D."/>
            <person name="Feldgarden M."/>
            <person name="Gevers D."/>
            <person name="Finegold S.M."/>
            <person name="Summanen P.H."/>
            <person name="Molitoris D.R."/>
            <person name="Song M."/>
            <person name="Daigneault M."/>
            <person name="Allen-Vercoe E."/>
            <person name="Young S.K."/>
            <person name="Zeng Q."/>
            <person name="Gargeya S."/>
            <person name="Fitzgerald M."/>
            <person name="Haas B."/>
            <person name="Abouelleil A."/>
            <person name="Alvarado L."/>
            <person name="Arachchi H.M."/>
            <person name="Berlin A."/>
            <person name="Brown A."/>
            <person name="Chapman S.B."/>
            <person name="Chen Z."/>
            <person name="Dunbar C."/>
            <person name="Freedman E."/>
            <person name="Gearin G."/>
            <person name="Gellesch M."/>
            <person name="Goldberg J."/>
            <person name="Griggs A."/>
            <person name="Gujja S."/>
            <person name="Heiman D."/>
            <person name="Howarth C."/>
            <person name="Larson L."/>
            <person name="Lui A."/>
            <person name="MacDonald P.J.P."/>
            <person name="Montmayeur A."/>
            <person name="Murphy C."/>
            <person name="Neiman D."/>
            <person name="Pearson M."/>
            <person name="Priest M."/>
            <person name="Roberts A."/>
            <person name="Saif S."/>
            <person name="Shea T."/>
            <person name="Shenoy N."/>
            <person name="Sisk P."/>
            <person name="Stolte C."/>
            <person name="Sykes S."/>
            <person name="Wortman J."/>
            <person name="Nusbaum C."/>
            <person name="Birren B."/>
        </authorList>
    </citation>
    <scope>NUCLEOTIDE SEQUENCE [LARGE SCALE GENOMIC DNA]</scope>
    <source>
        <strain evidence="5 6">WAL-18680</strain>
    </source>
</reference>
<dbReference type="Pfam" id="PF00226">
    <property type="entry name" value="DnaJ"/>
    <property type="match status" value="1"/>
</dbReference>
<dbReference type="EMBL" id="ADLN01000127">
    <property type="protein sequence ID" value="EHI56976.1"/>
    <property type="molecule type" value="Genomic_DNA"/>
</dbReference>
<comment type="caution">
    <text evidence="5">The sequence shown here is derived from an EMBL/GenBank/DDBJ whole genome shotgun (WGS) entry which is preliminary data.</text>
</comment>
<keyword evidence="1" id="KW-0235">DNA replication</keyword>
<dbReference type="AlphaFoldDB" id="G5IN05"/>